<feature type="transmembrane region" description="Helical" evidence="1">
    <location>
        <begin position="6"/>
        <end position="32"/>
    </location>
</feature>
<protein>
    <submittedName>
        <fullName evidence="3">Sulfite exporter TauE/SafE family protein</fullName>
    </submittedName>
</protein>
<dbReference type="RefSeq" id="WP_289962455.1">
    <property type="nucleotide sequence ID" value="NZ_JAUEOZ010000001.1"/>
</dbReference>
<feature type="transmembrane region" description="Helical" evidence="1">
    <location>
        <begin position="205"/>
        <end position="227"/>
    </location>
</feature>
<feature type="transmembrane region" description="Helical" evidence="1">
    <location>
        <begin position="52"/>
        <end position="73"/>
    </location>
</feature>
<dbReference type="EMBL" id="JAUEOZ010000001">
    <property type="protein sequence ID" value="MDN2481093.1"/>
    <property type="molecule type" value="Genomic_DNA"/>
</dbReference>
<dbReference type="Proteomes" id="UP001169719">
    <property type="component" value="Unassembled WGS sequence"/>
</dbReference>
<name>A0ABT7XZ84_9VIBR</name>
<evidence type="ECO:0000256" key="1">
    <source>
        <dbReference type="SAM" id="Phobius"/>
    </source>
</evidence>
<comment type="caution">
    <text evidence="3">The sequence shown here is derived from an EMBL/GenBank/DDBJ whole genome shotgun (WGS) entry which is preliminary data.</text>
</comment>
<sequence length="228" mass="23945">MNLDLIGAFMVGVVGSAHCIGMCGGIASLISIDPNVPKLNSKKITNIVGYNLGRLSSYALLGGILGGALASLVELSQLTQLLTGLRVVAAILMIALGLYIGQWWFGILKVESIGKGIWRYISPIAQKLIPIKHPLHAIPLGFLWGWLPCGLVYSMLSWAIVSGSALAGAGTMLAFGLGTLPSMLAFGVGAAFINQLKSSSLFKRTAGALLIIYGSYTLILAVSMFIAH</sequence>
<organism evidence="3 4">
    <name type="scientific">Vibrio agarivorans</name>
    <dbReference type="NCBI Taxonomy" id="153622"/>
    <lineage>
        <taxon>Bacteria</taxon>
        <taxon>Pseudomonadati</taxon>
        <taxon>Pseudomonadota</taxon>
        <taxon>Gammaproteobacteria</taxon>
        <taxon>Vibrionales</taxon>
        <taxon>Vibrionaceae</taxon>
        <taxon>Vibrio</taxon>
    </lineage>
</organism>
<reference evidence="3" key="1">
    <citation type="submission" date="2024-05" db="EMBL/GenBank/DDBJ databases">
        <title>Genome Sequences of Four Agar- Degrading Marine Bacteria.</title>
        <authorList>
            <person name="Phillips E.K."/>
            <person name="Shaffer J.C."/>
            <person name="Henson M.W."/>
            <person name="Temperton B."/>
            <person name="Thrash C.J."/>
            <person name="Martin M.O."/>
        </authorList>
    </citation>
    <scope>NUCLEOTIDE SEQUENCE</scope>
    <source>
        <strain evidence="3">EKP203</strain>
    </source>
</reference>
<dbReference type="InterPro" id="IPR039447">
    <property type="entry name" value="UreH-like_TM_dom"/>
</dbReference>
<dbReference type="PANTHER" id="PTHR42208">
    <property type="entry name" value="HEAVY METAL TRANSPORTER-RELATED"/>
    <property type="match status" value="1"/>
</dbReference>
<dbReference type="PANTHER" id="PTHR42208:SF1">
    <property type="entry name" value="HEAVY METAL TRANSPORTER"/>
    <property type="match status" value="1"/>
</dbReference>
<evidence type="ECO:0000259" key="2">
    <source>
        <dbReference type="Pfam" id="PF13386"/>
    </source>
</evidence>
<proteinExistence type="predicted"/>
<keyword evidence="1" id="KW-0472">Membrane</keyword>
<feature type="transmembrane region" description="Helical" evidence="1">
    <location>
        <begin position="85"/>
        <end position="105"/>
    </location>
</feature>
<evidence type="ECO:0000313" key="3">
    <source>
        <dbReference type="EMBL" id="MDN2481093.1"/>
    </source>
</evidence>
<accession>A0ABT7XZ84</accession>
<feature type="domain" description="Urease accessory protein UreH-like transmembrane" evidence="2">
    <location>
        <begin position="8"/>
        <end position="215"/>
    </location>
</feature>
<feature type="transmembrane region" description="Helical" evidence="1">
    <location>
        <begin position="172"/>
        <end position="193"/>
    </location>
</feature>
<evidence type="ECO:0000313" key="4">
    <source>
        <dbReference type="Proteomes" id="UP001169719"/>
    </source>
</evidence>
<dbReference type="Pfam" id="PF13386">
    <property type="entry name" value="DsbD_2"/>
    <property type="match status" value="1"/>
</dbReference>
<feature type="transmembrane region" description="Helical" evidence="1">
    <location>
        <begin position="137"/>
        <end position="160"/>
    </location>
</feature>
<gene>
    <name evidence="3" type="ORF">QWJ08_06760</name>
</gene>
<keyword evidence="1" id="KW-1133">Transmembrane helix</keyword>
<keyword evidence="4" id="KW-1185">Reference proteome</keyword>
<keyword evidence="1" id="KW-0812">Transmembrane</keyword>